<evidence type="ECO:0000256" key="7">
    <source>
        <dbReference type="ARBA" id="ARBA00023163"/>
    </source>
</evidence>
<proteinExistence type="inferred from homology"/>
<reference evidence="11 12" key="1">
    <citation type="journal article" date="2016" name="Nat. Commun.">
        <title>Extremotolerant tardigrade genome and improved radiotolerance of human cultured cells by tardigrade-unique protein.</title>
        <authorList>
            <person name="Hashimoto T."/>
            <person name="Horikawa D.D."/>
            <person name="Saito Y."/>
            <person name="Kuwahara H."/>
            <person name="Kozuka-Hata H."/>
            <person name="Shin-I T."/>
            <person name="Minakuchi Y."/>
            <person name="Ohishi K."/>
            <person name="Motoyama A."/>
            <person name="Aizu T."/>
            <person name="Enomoto A."/>
            <person name="Kondo K."/>
            <person name="Tanaka S."/>
            <person name="Hara Y."/>
            <person name="Koshikawa S."/>
            <person name="Sagara H."/>
            <person name="Miura T."/>
            <person name="Yokobori S."/>
            <person name="Miyagawa K."/>
            <person name="Suzuki Y."/>
            <person name="Kubo T."/>
            <person name="Oyama M."/>
            <person name="Kohara Y."/>
            <person name="Fujiyama A."/>
            <person name="Arakawa K."/>
            <person name="Katayama T."/>
            <person name="Toyoda A."/>
            <person name="Kunieda T."/>
        </authorList>
    </citation>
    <scope>NUCLEOTIDE SEQUENCE [LARGE SCALE GENOMIC DNA]</scope>
    <source>
        <strain evidence="11 12">YOKOZUNA-1</strain>
    </source>
</reference>
<dbReference type="InterPro" id="IPR046950">
    <property type="entry name" value="DNA-dir_Rpol_C_phage-type"/>
</dbReference>
<dbReference type="STRING" id="947166.A0A1D1VRR6"/>
<accession>A0A1D1VRR6</accession>
<organism evidence="11 12">
    <name type="scientific">Ramazzottius varieornatus</name>
    <name type="common">Water bear</name>
    <name type="synonym">Tardigrade</name>
    <dbReference type="NCBI Taxonomy" id="947166"/>
    <lineage>
        <taxon>Eukaryota</taxon>
        <taxon>Metazoa</taxon>
        <taxon>Ecdysozoa</taxon>
        <taxon>Tardigrada</taxon>
        <taxon>Eutardigrada</taxon>
        <taxon>Parachela</taxon>
        <taxon>Hypsibioidea</taxon>
        <taxon>Ramazzottiidae</taxon>
        <taxon>Ramazzottius</taxon>
    </lineage>
</organism>
<evidence type="ECO:0000256" key="3">
    <source>
        <dbReference type="ARBA" id="ARBA00022478"/>
    </source>
</evidence>
<evidence type="ECO:0000256" key="5">
    <source>
        <dbReference type="ARBA" id="ARBA00022695"/>
    </source>
</evidence>
<evidence type="ECO:0000256" key="6">
    <source>
        <dbReference type="ARBA" id="ARBA00022946"/>
    </source>
</evidence>
<gene>
    <name evidence="11" type="primary">RvY_14063</name>
    <name evidence="11" type="synonym">RvY_14063.3</name>
    <name evidence="11" type="ORF">RvY_14063-3</name>
</gene>
<dbReference type="GO" id="GO:0006390">
    <property type="term" value="P:mitochondrial transcription"/>
    <property type="evidence" value="ECO:0007669"/>
    <property type="project" value="TreeGrafter"/>
</dbReference>
<keyword evidence="5 9" id="KW-0548">Nucleotidyltransferase</keyword>
<evidence type="ECO:0000256" key="2">
    <source>
        <dbReference type="ARBA" id="ARBA00012418"/>
    </source>
</evidence>
<comment type="catalytic activity">
    <reaction evidence="8 9">
        <text>RNA(n) + a ribonucleoside 5'-triphosphate = RNA(n+1) + diphosphate</text>
        <dbReference type="Rhea" id="RHEA:21248"/>
        <dbReference type="Rhea" id="RHEA-COMP:14527"/>
        <dbReference type="Rhea" id="RHEA-COMP:17342"/>
        <dbReference type="ChEBI" id="CHEBI:33019"/>
        <dbReference type="ChEBI" id="CHEBI:61557"/>
        <dbReference type="ChEBI" id="CHEBI:140395"/>
        <dbReference type="EC" id="2.7.7.6"/>
    </reaction>
</comment>
<name>A0A1D1VRR6_RAMVA</name>
<evidence type="ECO:0000256" key="9">
    <source>
        <dbReference type="RuleBase" id="RU003805"/>
    </source>
</evidence>
<dbReference type="Proteomes" id="UP000186922">
    <property type="component" value="Unassembled WGS sequence"/>
</dbReference>
<evidence type="ECO:0000259" key="10">
    <source>
        <dbReference type="Pfam" id="PF00940"/>
    </source>
</evidence>
<dbReference type="PANTHER" id="PTHR10102:SF0">
    <property type="entry name" value="DNA-DIRECTED RNA POLYMERASE, MITOCHONDRIAL"/>
    <property type="match status" value="1"/>
</dbReference>
<feature type="domain" description="DNA-directed RNA polymerase C-terminal" evidence="10">
    <location>
        <begin position="169"/>
        <end position="528"/>
    </location>
</feature>
<dbReference type="Gene3D" id="1.10.150.20">
    <property type="entry name" value="5' to 3' exonuclease, C-terminal subdomain"/>
    <property type="match status" value="1"/>
</dbReference>
<dbReference type="Gene3D" id="1.10.287.280">
    <property type="match status" value="1"/>
</dbReference>
<dbReference type="FunFam" id="1.10.287.280:FF:000001">
    <property type="entry name" value="DNA-directed RNA polymerase"/>
    <property type="match status" value="1"/>
</dbReference>
<dbReference type="EMBL" id="BDGG01000009">
    <property type="protein sequence ID" value="GAV03671.1"/>
    <property type="molecule type" value="Genomic_DNA"/>
</dbReference>
<dbReference type="PANTHER" id="PTHR10102">
    <property type="entry name" value="DNA-DIRECTED RNA POLYMERASE, MITOCHONDRIAL"/>
    <property type="match status" value="1"/>
</dbReference>
<dbReference type="GO" id="GO:0001018">
    <property type="term" value="F:mitochondrial promoter sequence-specific DNA binding"/>
    <property type="evidence" value="ECO:0007669"/>
    <property type="project" value="TreeGrafter"/>
</dbReference>
<dbReference type="GO" id="GO:0034245">
    <property type="term" value="C:mitochondrial DNA-directed RNA polymerase complex"/>
    <property type="evidence" value="ECO:0007669"/>
    <property type="project" value="TreeGrafter"/>
</dbReference>
<dbReference type="Pfam" id="PF00940">
    <property type="entry name" value="RNA_pol"/>
    <property type="match status" value="1"/>
</dbReference>
<evidence type="ECO:0000313" key="12">
    <source>
        <dbReference type="Proteomes" id="UP000186922"/>
    </source>
</evidence>
<comment type="caution">
    <text evidence="11">The sequence shown here is derived from an EMBL/GenBank/DDBJ whole genome shotgun (WGS) entry which is preliminary data.</text>
</comment>
<dbReference type="SUPFAM" id="SSF56672">
    <property type="entry name" value="DNA/RNA polymerases"/>
    <property type="match status" value="1"/>
</dbReference>
<sequence>MMLLSAVLYRVPETGSFGGDFVVDKVSSRQLYPVLDALNQLAASPWMVNQAMLDLIIEVFGNKGMADVDIPQPISQCPPLPKIRRDMTAEERSEAYRQRFLLKKKRNEMFSLWCDALYKLSIANHFRDRVFWLPQNIDFRGRVYPVPPHFQHLGGDMARSMLLLAKGMALGDKGLNWLKIHLINLTGLKKKQSLEERLQYANEMMKDILDSADNPLHGGQWWKKSDDPWQTLACCKEIAKASRHAAGAAAFVSHFPIHQDGSCNGLQHYAALGRDQKGAEAVNLYPFQTPQDVYSGVAALVEESRKTDADHKLEIAQVLDGFVSRKVVKQTVMTIVYGVTRYGAKAQIQGQLADLKDFPHNKTWPAAAYLAAKTFDSIGQMFTATRRIQDWFVDCARLISTVREKPVEWLTPLGLPVLQPYFKQSSTDQARSKMHLTLHPGKVNTMKQKNAFPPNFIHSLDSSHMMLTCLHCAREGISFAAVHDSYWTHPATVDIMNKHCRQQFVALHRLPILEDLSAYLTQRFAYDKSEYVPVSADDPRAELNRVLGNVPPKGTFDLESVLMSTFFFS</sequence>
<comment type="similarity">
    <text evidence="1 9">Belongs to the phage and mitochondrial RNA polymerase family.</text>
</comment>
<dbReference type="InterPro" id="IPR002092">
    <property type="entry name" value="DNA-dir_Rpol_phage-type"/>
</dbReference>
<dbReference type="OrthoDB" id="276422at2759"/>
<evidence type="ECO:0000256" key="1">
    <source>
        <dbReference type="ARBA" id="ARBA00009493"/>
    </source>
</evidence>
<dbReference type="PROSITE" id="PS00489">
    <property type="entry name" value="RNA_POL_PHAGE_2"/>
    <property type="match status" value="1"/>
</dbReference>
<keyword evidence="4 9" id="KW-0808">Transferase</keyword>
<evidence type="ECO:0000256" key="8">
    <source>
        <dbReference type="ARBA" id="ARBA00048552"/>
    </source>
</evidence>
<protein>
    <recommendedName>
        <fullName evidence="2 9">DNA-directed RNA polymerase</fullName>
        <ecNumber evidence="2 9">2.7.7.6</ecNumber>
    </recommendedName>
</protein>
<dbReference type="InterPro" id="IPR043502">
    <property type="entry name" value="DNA/RNA_pol_sf"/>
</dbReference>
<evidence type="ECO:0000313" key="11">
    <source>
        <dbReference type="EMBL" id="GAV03671.1"/>
    </source>
</evidence>
<comment type="function">
    <text evidence="9">DNA-dependent RNA polymerase catalyzes the transcription of DNA into RNA using the four ribonucleoside triphosphates as substrates.</text>
</comment>
<keyword evidence="12" id="KW-1185">Reference proteome</keyword>
<dbReference type="PROSITE" id="PS00900">
    <property type="entry name" value="RNA_POL_PHAGE_1"/>
    <property type="match status" value="1"/>
</dbReference>
<dbReference type="GO" id="GO:0003899">
    <property type="term" value="F:DNA-directed RNA polymerase activity"/>
    <property type="evidence" value="ECO:0007669"/>
    <property type="project" value="UniProtKB-EC"/>
</dbReference>
<keyword evidence="6" id="KW-0809">Transit peptide</keyword>
<evidence type="ECO:0000256" key="4">
    <source>
        <dbReference type="ARBA" id="ARBA00022679"/>
    </source>
</evidence>
<dbReference type="EC" id="2.7.7.6" evidence="2 9"/>
<dbReference type="AlphaFoldDB" id="A0A1D1VRR6"/>
<keyword evidence="3 9" id="KW-0240">DNA-directed RNA polymerase</keyword>
<keyword evidence="7 9" id="KW-0804">Transcription</keyword>